<evidence type="ECO:0000313" key="3">
    <source>
        <dbReference type="Proteomes" id="UP001465976"/>
    </source>
</evidence>
<dbReference type="EMBL" id="JBAHYK010002169">
    <property type="protein sequence ID" value="KAL0565674.1"/>
    <property type="molecule type" value="Genomic_DNA"/>
</dbReference>
<sequence length="118" mass="12932">MESSHTSSQPYHSQLQPSLSSHSPPDPDLIHIVQNSATNKMAMENIRIVFSPTLGIPLGVFSLMLEDLKRVFNVVGDKAASDTASIQTDRDSQLDQKHSEHNLEPAADQLLGLSVEEL</sequence>
<evidence type="ECO:0000256" key="1">
    <source>
        <dbReference type="SAM" id="MobiDB-lite"/>
    </source>
</evidence>
<dbReference type="SUPFAM" id="SSF48350">
    <property type="entry name" value="GTPase activation domain, GAP"/>
    <property type="match status" value="1"/>
</dbReference>
<feature type="region of interest" description="Disordered" evidence="1">
    <location>
        <begin position="1"/>
        <end position="30"/>
    </location>
</feature>
<organism evidence="2 3">
    <name type="scientific">Marasmius crinis-equi</name>
    <dbReference type="NCBI Taxonomy" id="585013"/>
    <lineage>
        <taxon>Eukaryota</taxon>
        <taxon>Fungi</taxon>
        <taxon>Dikarya</taxon>
        <taxon>Basidiomycota</taxon>
        <taxon>Agaricomycotina</taxon>
        <taxon>Agaricomycetes</taxon>
        <taxon>Agaricomycetidae</taxon>
        <taxon>Agaricales</taxon>
        <taxon>Marasmiineae</taxon>
        <taxon>Marasmiaceae</taxon>
        <taxon>Marasmius</taxon>
    </lineage>
</organism>
<keyword evidence="3" id="KW-1185">Reference proteome</keyword>
<proteinExistence type="predicted"/>
<comment type="caution">
    <text evidence="2">The sequence shown here is derived from an EMBL/GenBank/DDBJ whole genome shotgun (WGS) entry which is preliminary data.</text>
</comment>
<accession>A0ABR3ERY9</accession>
<evidence type="ECO:0000313" key="2">
    <source>
        <dbReference type="EMBL" id="KAL0565674.1"/>
    </source>
</evidence>
<dbReference type="InterPro" id="IPR008936">
    <property type="entry name" value="Rho_GTPase_activation_prot"/>
</dbReference>
<protein>
    <submittedName>
        <fullName evidence="2">Rho GTPase activating protein</fullName>
    </submittedName>
</protein>
<feature type="region of interest" description="Disordered" evidence="1">
    <location>
        <begin position="80"/>
        <end position="118"/>
    </location>
</feature>
<name>A0ABR3ERY9_9AGAR</name>
<dbReference type="Gene3D" id="1.10.555.10">
    <property type="entry name" value="Rho GTPase activation protein"/>
    <property type="match status" value="1"/>
</dbReference>
<feature type="compositionally biased region" description="Basic and acidic residues" evidence="1">
    <location>
        <begin position="88"/>
        <end position="103"/>
    </location>
</feature>
<gene>
    <name evidence="2" type="primary">BEM3_4</name>
    <name evidence="2" type="ORF">V5O48_016346</name>
</gene>
<dbReference type="Proteomes" id="UP001465976">
    <property type="component" value="Unassembled WGS sequence"/>
</dbReference>
<reference evidence="2 3" key="1">
    <citation type="submission" date="2024-02" db="EMBL/GenBank/DDBJ databases">
        <title>A draft genome for the cacao thread blight pathogen Marasmius crinis-equi.</title>
        <authorList>
            <person name="Cohen S.P."/>
            <person name="Baruah I.K."/>
            <person name="Amoako-Attah I."/>
            <person name="Bukari Y."/>
            <person name="Meinhardt L.W."/>
            <person name="Bailey B.A."/>
        </authorList>
    </citation>
    <scope>NUCLEOTIDE SEQUENCE [LARGE SCALE GENOMIC DNA]</scope>
    <source>
        <strain evidence="2 3">GH-76</strain>
    </source>
</reference>
<feature type="compositionally biased region" description="Low complexity" evidence="1">
    <location>
        <begin position="7"/>
        <end position="23"/>
    </location>
</feature>